<keyword evidence="2" id="KW-0813">Transport</keyword>
<feature type="transmembrane region" description="Helical" evidence="6">
    <location>
        <begin position="316"/>
        <end position="337"/>
    </location>
</feature>
<dbReference type="Gene3D" id="1.20.1250.20">
    <property type="entry name" value="MFS general substrate transporter like domains"/>
    <property type="match status" value="2"/>
</dbReference>
<dbReference type="Pfam" id="PF07690">
    <property type="entry name" value="MFS_1"/>
    <property type="match status" value="1"/>
</dbReference>
<dbReference type="PANTHER" id="PTHR43791:SF97">
    <property type="entry name" value="ALLANTOATE TRANSPORTER, PUTATIVE (AFU_ORTHOLOGUE AFUA_1G14700)-RELATED"/>
    <property type="match status" value="1"/>
</dbReference>
<dbReference type="InterPro" id="IPR011701">
    <property type="entry name" value="MFS"/>
</dbReference>
<feature type="transmembrane region" description="Helical" evidence="6">
    <location>
        <begin position="375"/>
        <end position="396"/>
    </location>
</feature>
<comment type="subcellular location">
    <subcellularLocation>
        <location evidence="1">Membrane</location>
        <topology evidence="1">Multi-pass membrane protein</topology>
    </subcellularLocation>
</comment>
<evidence type="ECO:0000256" key="3">
    <source>
        <dbReference type="ARBA" id="ARBA00022692"/>
    </source>
</evidence>
<evidence type="ECO:0000313" key="7">
    <source>
        <dbReference type="EMBL" id="KAF7727401.1"/>
    </source>
</evidence>
<evidence type="ECO:0008006" key="9">
    <source>
        <dbReference type="Google" id="ProtNLM"/>
    </source>
</evidence>
<evidence type="ECO:0000313" key="8">
    <source>
        <dbReference type="Proteomes" id="UP000605846"/>
    </source>
</evidence>
<keyword evidence="8" id="KW-1185">Reference proteome</keyword>
<comment type="caution">
    <text evidence="7">The sequence shown here is derived from an EMBL/GenBank/DDBJ whole genome shotgun (WGS) entry which is preliminary data.</text>
</comment>
<dbReference type="OrthoDB" id="6730379at2759"/>
<feature type="transmembrane region" description="Helical" evidence="6">
    <location>
        <begin position="152"/>
        <end position="172"/>
    </location>
</feature>
<feature type="transmembrane region" description="Helical" evidence="6">
    <location>
        <begin position="91"/>
        <end position="110"/>
    </location>
</feature>
<dbReference type="GO" id="GO:0022857">
    <property type="term" value="F:transmembrane transporter activity"/>
    <property type="evidence" value="ECO:0007669"/>
    <property type="project" value="InterPro"/>
</dbReference>
<evidence type="ECO:0000256" key="6">
    <source>
        <dbReference type="SAM" id="Phobius"/>
    </source>
</evidence>
<dbReference type="SUPFAM" id="SSF103473">
    <property type="entry name" value="MFS general substrate transporter"/>
    <property type="match status" value="1"/>
</dbReference>
<keyword evidence="3 6" id="KW-0812">Transmembrane</keyword>
<dbReference type="GO" id="GO:0016020">
    <property type="term" value="C:membrane"/>
    <property type="evidence" value="ECO:0007669"/>
    <property type="project" value="UniProtKB-SubCell"/>
</dbReference>
<dbReference type="InterPro" id="IPR036259">
    <property type="entry name" value="MFS_trans_sf"/>
</dbReference>
<reference evidence="7" key="1">
    <citation type="submission" date="2020-01" db="EMBL/GenBank/DDBJ databases">
        <title>Genome Sequencing of Three Apophysomyces-Like Fungal Strains Confirms a Novel Fungal Genus in the Mucoromycota with divergent Burkholderia-like Endosymbiotic Bacteria.</title>
        <authorList>
            <person name="Stajich J.E."/>
            <person name="Macias A.M."/>
            <person name="Carter-House D."/>
            <person name="Lovett B."/>
            <person name="Kasson L.R."/>
            <person name="Berry K."/>
            <person name="Grigoriev I."/>
            <person name="Chang Y."/>
            <person name="Spatafora J."/>
            <person name="Kasson M.T."/>
        </authorList>
    </citation>
    <scope>NUCLEOTIDE SEQUENCE</scope>
    <source>
        <strain evidence="7">NRRL A-21654</strain>
    </source>
</reference>
<feature type="transmembrane region" description="Helical" evidence="6">
    <location>
        <begin position="288"/>
        <end position="309"/>
    </location>
</feature>
<dbReference type="EMBL" id="JABAYA010000057">
    <property type="protein sequence ID" value="KAF7727401.1"/>
    <property type="molecule type" value="Genomic_DNA"/>
</dbReference>
<accession>A0A8H7BTQ2</accession>
<dbReference type="Proteomes" id="UP000605846">
    <property type="component" value="Unassembled WGS sequence"/>
</dbReference>
<dbReference type="AlphaFoldDB" id="A0A8H7BTQ2"/>
<organism evidence="7 8">
    <name type="scientific">Apophysomyces ossiformis</name>
    <dbReference type="NCBI Taxonomy" id="679940"/>
    <lineage>
        <taxon>Eukaryota</taxon>
        <taxon>Fungi</taxon>
        <taxon>Fungi incertae sedis</taxon>
        <taxon>Mucoromycota</taxon>
        <taxon>Mucoromycotina</taxon>
        <taxon>Mucoromycetes</taxon>
        <taxon>Mucorales</taxon>
        <taxon>Mucorineae</taxon>
        <taxon>Mucoraceae</taxon>
        <taxon>Apophysomyces</taxon>
    </lineage>
</organism>
<feature type="transmembrane region" description="Helical" evidence="6">
    <location>
        <begin position="343"/>
        <end position="363"/>
    </location>
</feature>
<proteinExistence type="predicted"/>
<gene>
    <name evidence="7" type="ORF">EC973_007565</name>
</gene>
<keyword evidence="4 6" id="KW-1133">Transmembrane helix</keyword>
<keyword evidence="5 6" id="KW-0472">Membrane</keyword>
<name>A0A8H7BTQ2_9FUNG</name>
<protein>
    <recommendedName>
        <fullName evidence="9">Major facilitator superfamily (MFS) profile domain-containing protein</fullName>
    </recommendedName>
</protein>
<feature type="transmembrane region" description="Helical" evidence="6">
    <location>
        <begin position="402"/>
        <end position="424"/>
    </location>
</feature>
<evidence type="ECO:0000256" key="1">
    <source>
        <dbReference type="ARBA" id="ARBA00004141"/>
    </source>
</evidence>
<feature type="transmembrane region" description="Helical" evidence="6">
    <location>
        <begin position="184"/>
        <end position="204"/>
    </location>
</feature>
<evidence type="ECO:0000256" key="4">
    <source>
        <dbReference type="ARBA" id="ARBA00022989"/>
    </source>
</evidence>
<feature type="transmembrane region" description="Helical" evidence="6">
    <location>
        <begin position="116"/>
        <end position="140"/>
    </location>
</feature>
<dbReference type="PANTHER" id="PTHR43791">
    <property type="entry name" value="PERMEASE-RELATED"/>
    <property type="match status" value="1"/>
</dbReference>
<sequence length="462" mass="51816">MEDDGKGEEANEKDVGKSEEEAALVRKIDIRILPILCSIACFQYLDKTAINYAAILHLKTDLQLDVQRFNFVGAIFYIGYLITQRIPLGRYIGLIVFFWGAVLVCTGFVQNYSQLLALRFVLGFFEGGIYPAFTLLVATFYRRREQATRLSYIWLSNGVAVALGGLMAYGIGLMDDHGMARWRWLVFIFGTVTCFIGFVAFFFLSGNPKAKRMGLTAQQEALVDERIRDNQVYRTKTIKREQQIEALKEIRLWAFSISTFVFGLRSGGMSIYETQITHSFGYSELYSILLTFPYGIVDAISLLVCAYIASKINQTLYVASAVRAMGTIGTLLMIVIPNEKLKIIGQYISACNITAFVLLLSSLTNNVAGYTKKVFYSSIMMGCFTVANIAGPFVMAPEFAPTFVGSFIIHICTSIIAILCLLLARWRMAVANRRKAAQPSDTMTRVEDDLTDVQDPNFVYRL</sequence>
<feature type="transmembrane region" description="Helical" evidence="6">
    <location>
        <begin position="250"/>
        <end position="268"/>
    </location>
</feature>
<evidence type="ECO:0000256" key="2">
    <source>
        <dbReference type="ARBA" id="ARBA00022448"/>
    </source>
</evidence>
<evidence type="ECO:0000256" key="5">
    <source>
        <dbReference type="ARBA" id="ARBA00023136"/>
    </source>
</evidence>